<evidence type="ECO:0000313" key="2">
    <source>
        <dbReference type="Proteomes" id="UP000254123"/>
    </source>
</evidence>
<sequence length="56" mass="6341">MIDMVAEGQEYIRDSLTQHPDSVQTAKQILALGEQYIEDNNAWISLMLDNMANLDS</sequence>
<dbReference type="AlphaFoldDB" id="A0A379LH05"/>
<dbReference type="RefSeq" id="WP_174519756.1">
    <property type="nucleotide sequence ID" value="NZ_CAJHAQ010000001.1"/>
</dbReference>
<dbReference type="EMBL" id="UGVC01000001">
    <property type="protein sequence ID" value="SUD89870.1"/>
    <property type="molecule type" value="Genomic_DNA"/>
</dbReference>
<reference evidence="1 2" key="1">
    <citation type="submission" date="2018-06" db="EMBL/GenBank/DDBJ databases">
        <authorList>
            <consortium name="Pathogen Informatics"/>
            <person name="Doyle S."/>
        </authorList>
    </citation>
    <scope>NUCLEOTIDE SEQUENCE [LARGE SCALE GENOMIC DNA]</scope>
    <source>
        <strain evidence="1 2">NCTC10526</strain>
    </source>
</reference>
<organism evidence="1 2">
    <name type="scientific">Psychrobacter phenylpyruvicus</name>
    <dbReference type="NCBI Taxonomy" id="29432"/>
    <lineage>
        <taxon>Bacteria</taxon>
        <taxon>Pseudomonadati</taxon>
        <taxon>Pseudomonadota</taxon>
        <taxon>Gammaproteobacteria</taxon>
        <taxon>Moraxellales</taxon>
        <taxon>Moraxellaceae</taxon>
        <taxon>Psychrobacter</taxon>
    </lineage>
</organism>
<keyword evidence="2" id="KW-1185">Reference proteome</keyword>
<dbReference type="Proteomes" id="UP000254123">
    <property type="component" value="Unassembled WGS sequence"/>
</dbReference>
<protein>
    <submittedName>
        <fullName evidence="1">Uncharacterized protein</fullName>
    </submittedName>
</protein>
<evidence type="ECO:0000313" key="1">
    <source>
        <dbReference type="EMBL" id="SUD89870.1"/>
    </source>
</evidence>
<proteinExistence type="predicted"/>
<dbReference type="STRING" id="1123034.GCA_000685805_01075"/>
<accession>A0A379LH05</accession>
<name>A0A379LH05_9GAMM</name>
<gene>
    <name evidence="1" type="ORF">NCTC10526_00176</name>
</gene>